<feature type="compositionally biased region" description="Pro residues" evidence="1">
    <location>
        <begin position="161"/>
        <end position="179"/>
    </location>
</feature>
<proteinExistence type="predicted"/>
<keyword evidence="3" id="KW-1185">Reference proteome</keyword>
<sequence length="244" mass="25532">VRQLTGDISVPPSATSTSGPVIPSAAIPVAGSSQPSTPTLAAPQIPIPIPAPPISEASIQLVRDVMSLSSILEMDVERDKVRLRDGKWVSFVLPGTVESDVADPVPQHQLPPRPPPPHSYLGQYGGPPGYGGEFYPPSQQGPGMHMGGMVPPPGMEGYHHMPPPPPHHLHGGPPPAPPGHPGHEFMPMGIMGPPQHMHWGGYEGQGQGQQGGQVQQGQGNGQQEEDEEVVFVLGKDAEGGDGRS</sequence>
<gene>
    <name evidence="2" type="ORF">M422DRAFT_258251</name>
</gene>
<dbReference type="AlphaFoldDB" id="A0A0C9VMD3"/>
<feature type="compositionally biased region" description="Basic and acidic residues" evidence="1">
    <location>
        <begin position="235"/>
        <end position="244"/>
    </location>
</feature>
<feature type="region of interest" description="Disordered" evidence="1">
    <location>
        <begin position="99"/>
        <end position="179"/>
    </location>
</feature>
<organism evidence="2 3">
    <name type="scientific">Sphaerobolus stellatus (strain SS14)</name>
    <dbReference type="NCBI Taxonomy" id="990650"/>
    <lineage>
        <taxon>Eukaryota</taxon>
        <taxon>Fungi</taxon>
        <taxon>Dikarya</taxon>
        <taxon>Basidiomycota</taxon>
        <taxon>Agaricomycotina</taxon>
        <taxon>Agaricomycetes</taxon>
        <taxon>Phallomycetidae</taxon>
        <taxon>Geastrales</taxon>
        <taxon>Sphaerobolaceae</taxon>
        <taxon>Sphaerobolus</taxon>
    </lineage>
</organism>
<dbReference type="EMBL" id="KN837155">
    <property type="protein sequence ID" value="KIJ39095.1"/>
    <property type="molecule type" value="Genomic_DNA"/>
</dbReference>
<feature type="compositionally biased region" description="Pro residues" evidence="1">
    <location>
        <begin position="109"/>
        <end position="118"/>
    </location>
</feature>
<feature type="compositionally biased region" description="Gly residues" evidence="1">
    <location>
        <begin position="201"/>
        <end position="211"/>
    </location>
</feature>
<name>A0A0C9VMD3_SPHS4</name>
<evidence type="ECO:0000313" key="3">
    <source>
        <dbReference type="Proteomes" id="UP000054279"/>
    </source>
</evidence>
<feature type="compositionally biased region" description="Gly residues" evidence="1">
    <location>
        <begin position="123"/>
        <end position="132"/>
    </location>
</feature>
<evidence type="ECO:0000313" key="2">
    <source>
        <dbReference type="EMBL" id="KIJ39095.1"/>
    </source>
</evidence>
<feature type="compositionally biased region" description="Low complexity" evidence="1">
    <location>
        <begin position="133"/>
        <end position="149"/>
    </location>
</feature>
<evidence type="ECO:0000256" key="1">
    <source>
        <dbReference type="SAM" id="MobiDB-lite"/>
    </source>
</evidence>
<dbReference type="HOGENOM" id="CLU_1140345_0_0_1"/>
<protein>
    <submittedName>
        <fullName evidence="2">Uncharacterized protein</fullName>
    </submittedName>
</protein>
<accession>A0A0C9VMD3</accession>
<reference evidence="2 3" key="1">
    <citation type="submission" date="2014-06" db="EMBL/GenBank/DDBJ databases">
        <title>Evolutionary Origins and Diversification of the Mycorrhizal Mutualists.</title>
        <authorList>
            <consortium name="DOE Joint Genome Institute"/>
            <consortium name="Mycorrhizal Genomics Consortium"/>
            <person name="Kohler A."/>
            <person name="Kuo A."/>
            <person name="Nagy L.G."/>
            <person name="Floudas D."/>
            <person name="Copeland A."/>
            <person name="Barry K.W."/>
            <person name="Cichocki N."/>
            <person name="Veneault-Fourrey C."/>
            <person name="LaButti K."/>
            <person name="Lindquist E.A."/>
            <person name="Lipzen A."/>
            <person name="Lundell T."/>
            <person name="Morin E."/>
            <person name="Murat C."/>
            <person name="Riley R."/>
            <person name="Ohm R."/>
            <person name="Sun H."/>
            <person name="Tunlid A."/>
            <person name="Henrissat B."/>
            <person name="Grigoriev I.V."/>
            <person name="Hibbett D.S."/>
            <person name="Martin F."/>
        </authorList>
    </citation>
    <scope>NUCLEOTIDE SEQUENCE [LARGE SCALE GENOMIC DNA]</scope>
    <source>
        <strain evidence="2 3">SS14</strain>
    </source>
</reference>
<dbReference type="Proteomes" id="UP000054279">
    <property type="component" value="Unassembled WGS sequence"/>
</dbReference>
<feature type="region of interest" description="Disordered" evidence="1">
    <location>
        <begin position="196"/>
        <end position="244"/>
    </location>
</feature>
<feature type="non-terminal residue" evidence="2">
    <location>
        <position position="1"/>
    </location>
</feature>
<feature type="region of interest" description="Disordered" evidence="1">
    <location>
        <begin position="1"/>
        <end position="23"/>
    </location>
</feature>